<dbReference type="InterPro" id="IPR018247">
    <property type="entry name" value="EF_Hand_1_Ca_BS"/>
</dbReference>
<dbReference type="PROSITE" id="PS50222">
    <property type="entry name" value="EF_HAND_2"/>
    <property type="match status" value="3"/>
</dbReference>
<comment type="caution">
    <text evidence="5">The sequence shown here is derived from an EMBL/GenBank/DDBJ whole genome shotgun (WGS) entry which is preliminary data.</text>
</comment>
<dbReference type="SUPFAM" id="SSF47473">
    <property type="entry name" value="EF-hand"/>
    <property type="match status" value="1"/>
</dbReference>
<keyword evidence="2" id="KW-0106">Calcium</keyword>
<evidence type="ECO:0000256" key="1">
    <source>
        <dbReference type="ARBA" id="ARBA00022737"/>
    </source>
</evidence>
<sequence>MDFEVLFKVVSEVLRDCIGDISTDNFTETTLMRPLNTKNHSAAEMTEEYRKAFTFFDANHDGYITTTEMENAMNKCGVFPSKLELRLIMSQADKDKNGVITFDEFCQLMRNQELTGIGGRDRPDEDQLWEQFRMFDKDNDGFIMREEMTQLVKDLSLGSNFPDHIVDQLFREADIDGDGKISFDGHVLKKEAPTEMVVEREVLYLQLMLEVNDGGVPLEDSAIFHSNAHHAPNHRPACTHSSRNISQHTRRLVLITYPGQCIEKRIKGEVKEKRGSLGRPRGRLSDLSGQPSLGLVRGEDHAARAPSAQLKPA</sequence>
<dbReference type="FunFam" id="1.10.238.10:FF:000001">
    <property type="entry name" value="Calmodulin 1"/>
    <property type="match status" value="1"/>
</dbReference>
<evidence type="ECO:0000313" key="6">
    <source>
        <dbReference type="Proteomes" id="UP001201812"/>
    </source>
</evidence>
<dbReference type="AlphaFoldDB" id="A0AAD4NHA6"/>
<dbReference type="SMART" id="SM00054">
    <property type="entry name" value="EFh"/>
    <property type="match status" value="4"/>
</dbReference>
<evidence type="ECO:0000313" key="5">
    <source>
        <dbReference type="EMBL" id="KAI1725740.1"/>
    </source>
</evidence>
<feature type="domain" description="EF-hand" evidence="4">
    <location>
        <begin position="80"/>
        <end position="115"/>
    </location>
</feature>
<gene>
    <name evidence="5" type="ORF">DdX_02417</name>
</gene>
<accession>A0AAD4NHA6</accession>
<dbReference type="InterPro" id="IPR050145">
    <property type="entry name" value="Centrin_CML-like"/>
</dbReference>
<organism evidence="5 6">
    <name type="scientific">Ditylenchus destructor</name>
    <dbReference type="NCBI Taxonomy" id="166010"/>
    <lineage>
        <taxon>Eukaryota</taxon>
        <taxon>Metazoa</taxon>
        <taxon>Ecdysozoa</taxon>
        <taxon>Nematoda</taxon>
        <taxon>Chromadorea</taxon>
        <taxon>Rhabditida</taxon>
        <taxon>Tylenchina</taxon>
        <taxon>Tylenchomorpha</taxon>
        <taxon>Sphaerularioidea</taxon>
        <taxon>Anguinidae</taxon>
        <taxon>Anguininae</taxon>
        <taxon>Ditylenchus</taxon>
    </lineage>
</organism>
<feature type="region of interest" description="Disordered" evidence="3">
    <location>
        <begin position="272"/>
        <end position="313"/>
    </location>
</feature>
<dbReference type="PROSITE" id="PS00018">
    <property type="entry name" value="EF_HAND_1"/>
    <property type="match status" value="2"/>
</dbReference>
<dbReference type="CDD" id="cd00051">
    <property type="entry name" value="EFh"/>
    <property type="match status" value="2"/>
</dbReference>
<evidence type="ECO:0000259" key="4">
    <source>
        <dbReference type="PROSITE" id="PS50222"/>
    </source>
</evidence>
<keyword evidence="6" id="KW-1185">Reference proteome</keyword>
<dbReference type="PANTHER" id="PTHR23050">
    <property type="entry name" value="CALCIUM BINDING PROTEIN"/>
    <property type="match status" value="1"/>
</dbReference>
<dbReference type="Gene3D" id="1.10.238.10">
    <property type="entry name" value="EF-hand"/>
    <property type="match status" value="2"/>
</dbReference>
<name>A0AAD4NHA6_9BILA</name>
<protein>
    <submittedName>
        <fullName evidence="5">EF hand domain-containing protein</fullName>
    </submittedName>
</protein>
<keyword evidence="1" id="KW-0677">Repeat</keyword>
<dbReference type="Proteomes" id="UP001201812">
    <property type="component" value="Unassembled WGS sequence"/>
</dbReference>
<dbReference type="InterPro" id="IPR002048">
    <property type="entry name" value="EF_hand_dom"/>
</dbReference>
<feature type="domain" description="EF-hand" evidence="4">
    <location>
        <begin position="123"/>
        <end position="158"/>
    </location>
</feature>
<feature type="domain" description="EF-hand" evidence="4">
    <location>
        <begin position="44"/>
        <end position="79"/>
    </location>
</feature>
<proteinExistence type="predicted"/>
<dbReference type="EMBL" id="JAKKPZ010000002">
    <property type="protein sequence ID" value="KAI1725740.1"/>
    <property type="molecule type" value="Genomic_DNA"/>
</dbReference>
<dbReference type="InterPro" id="IPR011992">
    <property type="entry name" value="EF-hand-dom_pair"/>
</dbReference>
<reference evidence="5" key="1">
    <citation type="submission" date="2022-01" db="EMBL/GenBank/DDBJ databases">
        <title>Genome Sequence Resource for Two Populations of Ditylenchus destructor, the Migratory Endoparasitic Phytonematode.</title>
        <authorList>
            <person name="Zhang H."/>
            <person name="Lin R."/>
            <person name="Xie B."/>
        </authorList>
    </citation>
    <scope>NUCLEOTIDE SEQUENCE</scope>
    <source>
        <strain evidence="5">BazhouSP</strain>
    </source>
</reference>
<dbReference type="GO" id="GO:0005509">
    <property type="term" value="F:calcium ion binding"/>
    <property type="evidence" value="ECO:0007669"/>
    <property type="project" value="InterPro"/>
</dbReference>
<evidence type="ECO:0000256" key="3">
    <source>
        <dbReference type="SAM" id="MobiDB-lite"/>
    </source>
</evidence>
<evidence type="ECO:0000256" key="2">
    <source>
        <dbReference type="ARBA" id="ARBA00022837"/>
    </source>
</evidence>
<dbReference type="Pfam" id="PF13499">
    <property type="entry name" value="EF-hand_7"/>
    <property type="match status" value="2"/>
</dbReference>